<reference evidence="2 3" key="1">
    <citation type="submission" date="2023-07" db="EMBL/GenBank/DDBJ databases">
        <title>Comparative genomics of wheat-associated soil bacteria to identify genetic determinants of phenazine resistance.</title>
        <authorList>
            <person name="Mouncey N."/>
        </authorList>
    </citation>
    <scope>NUCLEOTIDE SEQUENCE [LARGE SCALE GENOMIC DNA]</scope>
    <source>
        <strain evidence="2 3">V3I3</strain>
    </source>
</reference>
<dbReference type="Proteomes" id="UP001239083">
    <property type="component" value="Unassembled WGS sequence"/>
</dbReference>
<protein>
    <submittedName>
        <fullName evidence="2">Uncharacterized protein</fullName>
    </submittedName>
</protein>
<name>A0ABU0RAF6_9MICO</name>
<proteinExistence type="predicted"/>
<evidence type="ECO:0000313" key="2">
    <source>
        <dbReference type="EMBL" id="MDQ0894024.1"/>
    </source>
</evidence>
<accession>A0ABU0RAF6</accession>
<keyword evidence="3" id="KW-1185">Reference proteome</keyword>
<feature type="compositionally biased region" description="Basic and acidic residues" evidence="1">
    <location>
        <begin position="27"/>
        <end position="44"/>
    </location>
</feature>
<sequence>MAQREPGELRGDLVERGEDEAVELDLDDRPVAAHREADRGADDARLGERGVEYALVAELGREPLGHAEHAAERTDVLAHEQHLVVGAHRVAEAGGDRLRHRQGLHAAALGLGDGCLGGRRGNGLGRCGIRDRDLLLVVGACAHAAPPSKPDS</sequence>
<feature type="compositionally biased region" description="Acidic residues" evidence="1">
    <location>
        <begin position="17"/>
        <end position="26"/>
    </location>
</feature>
<comment type="caution">
    <text evidence="2">The sequence shown here is derived from an EMBL/GenBank/DDBJ whole genome shotgun (WGS) entry which is preliminary data.</text>
</comment>
<dbReference type="EMBL" id="JAUSYY010000001">
    <property type="protein sequence ID" value="MDQ0894024.1"/>
    <property type="molecule type" value="Genomic_DNA"/>
</dbReference>
<evidence type="ECO:0000313" key="3">
    <source>
        <dbReference type="Proteomes" id="UP001239083"/>
    </source>
</evidence>
<gene>
    <name evidence="2" type="ORF">QFZ26_001579</name>
</gene>
<feature type="region of interest" description="Disordered" evidence="1">
    <location>
        <begin position="1"/>
        <end position="44"/>
    </location>
</feature>
<evidence type="ECO:0000256" key="1">
    <source>
        <dbReference type="SAM" id="MobiDB-lite"/>
    </source>
</evidence>
<organism evidence="2 3">
    <name type="scientific">Agromyces ramosus</name>
    <dbReference type="NCBI Taxonomy" id="33879"/>
    <lineage>
        <taxon>Bacteria</taxon>
        <taxon>Bacillati</taxon>
        <taxon>Actinomycetota</taxon>
        <taxon>Actinomycetes</taxon>
        <taxon>Micrococcales</taxon>
        <taxon>Microbacteriaceae</taxon>
        <taxon>Agromyces</taxon>
    </lineage>
</organism>
<feature type="compositionally biased region" description="Basic and acidic residues" evidence="1">
    <location>
        <begin position="1"/>
        <end position="16"/>
    </location>
</feature>